<dbReference type="InterPro" id="IPR042185">
    <property type="entry name" value="Serpin_sf_2"/>
</dbReference>
<gene>
    <name evidence="1" type="ORF">QTO34_000473</name>
</gene>
<proteinExistence type="predicted"/>
<dbReference type="InterPro" id="IPR036186">
    <property type="entry name" value="Serpin_sf"/>
</dbReference>
<dbReference type="Proteomes" id="UP001177744">
    <property type="component" value="Unassembled WGS sequence"/>
</dbReference>
<comment type="caution">
    <text evidence="1">The sequence shown here is derived from an EMBL/GenBank/DDBJ whole genome shotgun (WGS) entry which is preliminary data.</text>
</comment>
<reference evidence="1" key="1">
    <citation type="submission" date="2023-06" db="EMBL/GenBank/DDBJ databases">
        <title>Reference genome for the Northern bat (Eptesicus nilssonii), a most northern bat species.</title>
        <authorList>
            <person name="Laine V.N."/>
            <person name="Pulliainen A.T."/>
            <person name="Lilley T.M."/>
        </authorList>
    </citation>
    <scope>NUCLEOTIDE SEQUENCE</scope>
    <source>
        <strain evidence="1">BLF_Eptnil</strain>
        <tissue evidence="1">Kidney</tissue>
    </source>
</reference>
<dbReference type="EMBL" id="JAULJE010000001">
    <property type="protein sequence ID" value="KAK1346614.1"/>
    <property type="molecule type" value="Genomic_DNA"/>
</dbReference>
<protein>
    <submittedName>
        <fullName evidence="1">Uncharacterized protein</fullName>
    </submittedName>
</protein>
<dbReference type="SUPFAM" id="SSF56574">
    <property type="entry name" value="Serpins"/>
    <property type="match status" value="2"/>
</dbReference>
<sequence>MSILHSTLIEIHMGDPILEHLLFPMRICVALAMLSLRACYSTQTQILEYLDFNLTDLQWQRSSSPARLPKTDLVTEFSKEGARIANRKHSLLWEMAETSSKVIGLYQNINNVMAHIGEKGTKAVAITEVTFLDLYEITLFNFTTQFDRTFLLLVLEKNIRSILFLGKVVNSMESKAGLMSPYTEAFRQALDRIISDLRRILPKGNICPDTHIIRGFGI</sequence>
<name>A0AA40IBH5_CNENI</name>
<evidence type="ECO:0000313" key="1">
    <source>
        <dbReference type="EMBL" id="KAK1346614.1"/>
    </source>
</evidence>
<dbReference type="Gene3D" id="2.30.39.10">
    <property type="entry name" value="Alpha-1-antitrypsin, domain 1"/>
    <property type="match status" value="1"/>
</dbReference>
<evidence type="ECO:0000313" key="2">
    <source>
        <dbReference type="Proteomes" id="UP001177744"/>
    </source>
</evidence>
<keyword evidence="2" id="KW-1185">Reference proteome</keyword>
<accession>A0AA40IBH5</accession>
<organism evidence="1 2">
    <name type="scientific">Cnephaeus nilssonii</name>
    <name type="common">Northern bat</name>
    <name type="synonym">Eptesicus nilssonii</name>
    <dbReference type="NCBI Taxonomy" id="3371016"/>
    <lineage>
        <taxon>Eukaryota</taxon>
        <taxon>Metazoa</taxon>
        <taxon>Chordata</taxon>
        <taxon>Craniata</taxon>
        <taxon>Vertebrata</taxon>
        <taxon>Euteleostomi</taxon>
        <taxon>Mammalia</taxon>
        <taxon>Eutheria</taxon>
        <taxon>Laurasiatheria</taxon>
        <taxon>Chiroptera</taxon>
        <taxon>Yangochiroptera</taxon>
        <taxon>Vespertilionidae</taxon>
        <taxon>Cnephaeus</taxon>
    </lineage>
</organism>
<dbReference type="AlphaFoldDB" id="A0AA40IBH5"/>